<dbReference type="OrthoDB" id="1688044at2759"/>
<dbReference type="FunFam" id="3.40.50.920:FF:000007">
    <property type="entry name" value="Pyruvate:ferredoxin (Flavodoxin) oxidoreductase"/>
    <property type="match status" value="1"/>
</dbReference>
<dbReference type="Pfam" id="PF12838">
    <property type="entry name" value="Fer4_7"/>
    <property type="match status" value="1"/>
</dbReference>
<dbReference type="InterPro" id="IPR019752">
    <property type="entry name" value="Pyrv/ketoisovalerate_OxRed_cat"/>
</dbReference>
<dbReference type="InterPro" id="IPR003097">
    <property type="entry name" value="CysJ-like_FAD-binding"/>
</dbReference>
<organism evidence="16 17">
    <name type="scientific">Perkinsus chesapeaki</name>
    <name type="common">Clam parasite</name>
    <name type="synonym">Perkinsus andrewsi</name>
    <dbReference type="NCBI Taxonomy" id="330153"/>
    <lineage>
        <taxon>Eukaryota</taxon>
        <taxon>Sar</taxon>
        <taxon>Alveolata</taxon>
        <taxon>Perkinsozoa</taxon>
        <taxon>Perkinsea</taxon>
        <taxon>Perkinsida</taxon>
        <taxon>Perkinsidae</taxon>
        <taxon>Perkinsus</taxon>
    </lineage>
</organism>
<dbReference type="SUPFAM" id="SSF52518">
    <property type="entry name" value="Thiamin diphosphate-binding fold (THDP-binding)"/>
    <property type="match status" value="2"/>
</dbReference>
<dbReference type="NCBIfam" id="TIGR02176">
    <property type="entry name" value="pyruv_ox_red"/>
    <property type="match status" value="1"/>
</dbReference>
<keyword evidence="9" id="KW-0521">NADP</keyword>
<dbReference type="Gene3D" id="3.30.70.20">
    <property type="match status" value="1"/>
</dbReference>
<dbReference type="GO" id="GO:0010181">
    <property type="term" value="F:FMN binding"/>
    <property type="evidence" value="ECO:0007669"/>
    <property type="project" value="InterPro"/>
</dbReference>
<keyword evidence="13" id="KW-0411">Iron-sulfur</keyword>
<dbReference type="SUPFAM" id="SSF52922">
    <property type="entry name" value="TK C-terminal domain-like"/>
    <property type="match status" value="1"/>
</dbReference>
<dbReference type="Pfam" id="PF01855">
    <property type="entry name" value="POR_N"/>
    <property type="match status" value="1"/>
</dbReference>
<keyword evidence="3" id="KW-0813">Transport</keyword>
<evidence type="ECO:0000256" key="8">
    <source>
        <dbReference type="ARBA" id="ARBA00022827"/>
    </source>
</evidence>
<dbReference type="GO" id="GO:0022900">
    <property type="term" value="P:electron transport chain"/>
    <property type="evidence" value="ECO:0007669"/>
    <property type="project" value="InterPro"/>
</dbReference>
<dbReference type="Pfam" id="PF01558">
    <property type="entry name" value="POR"/>
    <property type="match status" value="1"/>
</dbReference>
<evidence type="ECO:0000256" key="10">
    <source>
        <dbReference type="ARBA" id="ARBA00022982"/>
    </source>
</evidence>
<dbReference type="GO" id="GO:0051539">
    <property type="term" value="F:4 iron, 4 sulfur cluster binding"/>
    <property type="evidence" value="ECO:0007669"/>
    <property type="project" value="UniProtKB-KW"/>
</dbReference>
<dbReference type="PANTHER" id="PTHR32154">
    <property type="entry name" value="PYRUVATE-FLAVODOXIN OXIDOREDUCTASE-RELATED"/>
    <property type="match status" value="1"/>
</dbReference>
<dbReference type="InterPro" id="IPR039261">
    <property type="entry name" value="FNR_nucleotide-bd"/>
</dbReference>
<dbReference type="Proteomes" id="UP000591131">
    <property type="component" value="Unassembled WGS sequence"/>
</dbReference>
<dbReference type="Pfam" id="PF10371">
    <property type="entry name" value="EKR"/>
    <property type="match status" value="1"/>
</dbReference>
<dbReference type="GO" id="GO:0030976">
    <property type="term" value="F:thiamine pyrophosphate binding"/>
    <property type="evidence" value="ECO:0007669"/>
    <property type="project" value="InterPro"/>
</dbReference>
<dbReference type="Gene3D" id="3.40.50.80">
    <property type="entry name" value="Nucleotide-binding domain of ferredoxin-NADP reductase (FNR) module"/>
    <property type="match status" value="1"/>
</dbReference>
<dbReference type="InterPro" id="IPR002869">
    <property type="entry name" value="Pyrv_flavodox_OxRed_cen"/>
</dbReference>
<evidence type="ECO:0000256" key="5">
    <source>
        <dbReference type="ARBA" id="ARBA00022630"/>
    </source>
</evidence>
<dbReference type="SUPFAM" id="SSF52343">
    <property type="entry name" value="Ferredoxin reductase-like, C-terminal NADP-linked domain"/>
    <property type="match status" value="1"/>
</dbReference>
<name>A0A7J6MKV8_PERCH</name>
<dbReference type="InterPro" id="IPR001094">
    <property type="entry name" value="Flavdoxin-like"/>
</dbReference>
<keyword evidence="10" id="KW-0249">Electron transport</keyword>
<dbReference type="PROSITE" id="PS00198">
    <property type="entry name" value="4FE4S_FER_1"/>
    <property type="match status" value="2"/>
</dbReference>
<dbReference type="SUPFAM" id="SSF52218">
    <property type="entry name" value="Flavoproteins"/>
    <property type="match status" value="1"/>
</dbReference>
<dbReference type="InterPro" id="IPR017900">
    <property type="entry name" value="4Fe4S_Fe_S_CS"/>
</dbReference>
<evidence type="ECO:0000256" key="6">
    <source>
        <dbReference type="ARBA" id="ARBA00022643"/>
    </source>
</evidence>
<dbReference type="Pfam" id="PF02775">
    <property type="entry name" value="TPP_enzyme_C"/>
    <property type="match status" value="1"/>
</dbReference>
<dbReference type="Gene3D" id="1.20.990.10">
    <property type="entry name" value="NADPH-cytochrome p450 Reductase, Chain A, domain 3"/>
    <property type="match status" value="1"/>
</dbReference>
<dbReference type="InterPro" id="IPR017896">
    <property type="entry name" value="4Fe4S_Fe-S-bd"/>
</dbReference>
<keyword evidence="8" id="KW-0274">FAD</keyword>
<evidence type="ECO:0000259" key="15">
    <source>
        <dbReference type="PROSITE" id="PS51379"/>
    </source>
</evidence>
<dbReference type="InterPro" id="IPR019456">
    <property type="entry name" value="Pyrv-flavodox_OxRtase_EKR"/>
</dbReference>
<dbReference type="PROSITE" id="PS50902">
    <property type="entry name" value="FLAVODOXIN_LIKE"/>
    <property type="match status" value="1"/>
</dbReference>
<keyword evidence="5" id="KW-0285">Flavoprotein</keyword>
<evidence type="ECO:0000256" key="7">
    <source>
        <dbReference type="ARBA" id="ARBA00022723"/>
    </source>
</evidence>
<evidence type="ECO:0000256" key="13">
    <source>
        <dbReference type="ARBA" id="ARBA00023014"/>
    </source>
</evidence>
<keyword evidence="11" id="KW-0560">Oxidoreductase</keyword>
<dbReference type="InterPro" id="IPR011895">
    <property type="entry name" value="Pyrv_flavodox_OxRed"/>
</dbReference>
<keyword evidence="7" id="KW-0479">Metal-binding</keyword>
<dbReference type="Gene3D" id="3.40.50.920">
    <property type="match status" value="1"/>
</dbReference>
<evidence type="ECO:0000256" key="3">
    <source>
        <dbReference type="ARBA" id="ARBA00022448"/>
    </source>
</evidence>
<keyword evidence="4" id="KW-0004">4Fe-4S</keyword>
<dbReference type="Gene3D" id="3.40.920.10">
    <property type="entry name" value="Pyruvate-ferredoxin oxidoreductase, PFOR, domain III"/>
    <property type="match status" value="1"/>
</dbReference>
<feature type="domain" description="4Fe-4S ferredoxin-type" evidence="15">
    <location>
        <begin position="645"/>
        <end position="674"/>
    </location>
</feature>
<keyword evidence="6" id="KW-0288">FMN</keyword>
<dbReference type="InterPro" id="IPR050722">
    <property type="entry name" value="Pyruvate:ferred/Flavod_OxRd"/>
</dbReference>
<dbReference type="SUPFAM" id="SSF53323">
    <property type="entry name" value="Pyruvate-ferredoxin oxidoreductase, PFOR, domain III"/>
    <property type="match status" value="1"/>
</dbReference>
<dbReference type="Pfam" id="PF00258">
    <property type="entry name" value="Flavodoxin_1"/>
    <property type="match status" value="1"/>
</dbReference>
<evidence type="ECO:0000256" key="2">
    <source>
        <dbReference type="ARBA" id="ARBA00001974"/>
    </source>
</evidence>
<gene>
    <name evidence="16" type="ORF">FOL47_000953</name>
</gene>
<dbReference type="GO" id="GO:0006979">
    <property type="term" value="P:response to oxidative stress"/>
    <property type="evidence" value="ECO:0007669"/>
    <property type="project" value="TreeGrafter"/>
</dbReference>
<comment type="cofactor">
    <cofactor evidence="2">
        <name>FAD</name>
        <dbReference type="ChEBI" id="CHEBI:57692"/>
    </cofactor>
</comment>
<keyword evidence="12" id="KW-0408">Iron</keyword>
<evidence type="ECO:0000256" key="12">
    <source>
        <dbReference type="ARBA" id="ARBA00023004"/>
    </source>
</evidence>
<protein>
    <submittedName>
        <fullName evidence="16">Uncharacterized protein</fullName>
    </submittedName>
</protein>
<evidence type="ECO:0000313" key="17">
    <source>
        <dbReference type="Proteomes" id="UP000591131"/>
    </source>
</evidence>
<dbReference type="PRINTS" id="PR00369">
    <property type="entry name" value="FLAVODOXIN"/>
</dbReference>
<evidence type="ECO:0000259" key="14">
    <source>
        <dbReference type="PROSITE" id="PS50902"/>
    </source>
</evidence>
<dbReference type="Pfam" id="PF00667">
    <property type="entry name" value="FAD_binding_1"/>
    <property type="match status" value="1"/>
</dbReference>
<evidence type="ECO:0000256" key="9">
    <source>
        <dbReference type="ARBA" id="ARBA00022857"/>
    </source>
</evidence>
<dbReference type="Gene3D" id="3.40.50.360">
    <property type="match status" value="1"/>
</dbReference>
<dbReference type="Gene3D" id="3.40.50.970">
    <property type="match status" value="2"/>
</dbReference>
<reference evidence="16 17" key="1">
    <citation type="submission" date="2020-04" db="EMBL/GenBank/DDBJ databases">
        <title>Perkinsus chesapeaki whole genome sequence.</title>
        <authorList>
            <person name="Bogema D.R."/>
        </authorList>
    </citation>
    <scope>NUCLEOTIDE SEQUENCE [LARGE SCALE GENOMIC DNA]</scope>
    <source>
        <strain evidence="16">ATCC PRA-425</strain>
    </source>
</reference>
<dbReference type="PROSITE" id="PS51379">
    <property type="entry name" value="4FE4S_FER_2"/>
    <property type="match status" value="2"/>
</dbReference>
<dbReference type="GO" id="GO:0016903">
    <property type="term" value="F:oxidoreductase activity, acting on the aldehyde or oxo group of donors"/>
    <property type="evidence" value="ECO:0007669"/>
    <property type="project" value="InterPro"/>
</dbReference>
<feature type="domain" description="Flavodoxin-like" evidence="14">
    <location>
        <begin position="1129"/>
        <end position="1275"/>
    </location>
</feature>
<evidence type="ECO:0000313" key="16">
    <source>
        <dbReference type="EMBL" id="KAF4672086.1"/>
    </source>
</evidence>
<dbReference type="InterPro" id="IPR011766">
    <property type="entry name" value="TPP_enzyme_TPP-bd"/>
</dbReference>
<proteinExistence type="predicted"/>
<evidence type="ECO:0000256" key="4">
    <source>
        <dbReference type="ARBA" id="ARBA00022485"/>
    </source>
</evidence>
<accession>A0A7J6MKV8</accession>
<dbReference type="PANTHER" id="PTHR32154:SF0">
    <property type="entry name" value="PYRUVATE-FLAVODOXIN OXIDOREDUCTASE-RELATED"/>
    <property type="match status" value="1"/>
</dbReference>
<dbReference type="EMBL" id="JAAPAO010000120">
    <property type="protein sequence ID" value="KAF4672086.1"/>
    <property type="molecule type" value="Genomic_DNA"/>
</dbReference>
<sequence>MAIILRPYWRPLGGLRGLRGLSTIPERQKSVIMDGNTAAAHAAYAMVEQAFIYPISPSSPMCELAAEWAAQGRKNVFGTTVNVTQMQSEGTLGSLMPWETVRALREGSLSPQNPHARACNTGTDVWFQGMEASNRYYDATPGIVQSVLDDISRVTGRGPYHLFELAGDPEARHVVVCMGSAFSVLAECVPPGHAAVNVRLYRPWSPKDFLACLPPTVERVTVLDRTKDNGAVGEPLFMDVATSFMAGDKSRFRKIPEVLGGRYGLGSKDLTPKDAMAVFRNGELAEPKKKFTVGIVDDVTQLSLPPIPPAVVPQVGQDVTECAFFAMGSDGTVSANKNAIKLIGDNTDLFVQGHIVYDSKKAGGATVSHLRFGKEPINKPYEIVEAGYVAVHEPTWPKKFPKAIMAKLRDGGTLVINSHCSTAEELEKILPAEMLQAIYEKNAELWVVDALSLAKKFGLGKHINNVMQAVFFKLGFDASVLNYETKALPMLLDSLAKTYARKGEDTIRRNSEAAKAATASLVRIQVPEAWATAEATSTQSRTLTGDATFDNISYRVGRMEGSELPVSAIEVHGRYPTGMTKYEKRGIAPAIPIVDMDKCTQCNLCSIICPHAAIRPFLLNTVENDAAPTDNRPAKGGAEVQGFSYRVQVSPLDCTGCEACSWICPDDALTMVNVSTLGDDPVVDRETANWDYLINLPERSAPRHNSRDTARQSQLALPMLEFSGACAGCGETPYAKLVTQLFGERMVISNASGCSGVWGAAAGFSSYTKNDRGEGPAWGRSLYEDAAEYGLGAATATHTRRKFLREQVAELLGKTRPDSGLSPTSVDLLYRWSNGGWKDPAVSQDIARVLPKSLMRDLEGIPEGDLRTTIEKVLSVSGEFVKVSHWVFGGDGWAYDIGFGGLDHVLASGTDINVMVMDTEGYANTGGQKSKATQLSAVQKFATDGYRRPKKNLAEMFMGYGNVYVASIAVGASPSQSVKALIEADSYAGPSIVLTYSPCIEHKIKFPRGLSRLAEEMAKAVNTGYWPLFRYDPAKIDSGMNPFVLDAPKRLTGQVHDFTDLEDRFGALERTHPEDAKSLAVQLQTHITNNFEALRRRHLEGARASTMLVRVGVSPEAAEKEHGEASHRVLIVYGSDTGNTAELASRFGNMCRSRGVGVDGVLDMSEVDSLAQLPTGTGTTLVVMTSTVGEGDLPPTAEAFKAMLDSVDQGALATTRVAVFGLGDSSYHHFCGAAKALEESLHRAGAVRVAPTGLGDDQAEDKFETAFEQWTPTIWPALDAPQDEIISDPAALPSSPYSVAHVPAPPVSIDSPAILPSSSPPGTFPLAVTSNTRLTPEGYDRTVNHVTMKVFDGMEGRPHHDLSYHLGDALAMYPSNDPKAVSSWLIEYGLDPGAYISVATPPGDNRRGAFFRSGPVSLESVFTELLDLFGKPTGRFYRQLARFASDPEERRRIEEVSSTPASMATTIAEALLSFKYGAPVRLGAYYSAETVHPHTSVPFFMKLIRYYGARHKAKDFAFGDEFEGYTRAGVLTEVVGAFSRDQQEKVYVQHRIAQDHTRLYDLLVTKGGYFYLCGQAGHVQQEVEDALATALGSRDALDNLIAERRYSLELY</sequence>
<feature type="domain" description="4Fe-4S ferredoxin-type" evidence="15">
    <location>
        <begin position="590"/>
        <end position="619"/>
    </location>
</feature>
<keyword evidence="17" id="KW-1185">Reference proteome</keyword>
<evidence type="ECO:0000256" key="11">
    <source>
        <dbReference type="ARBA" id="ARBA00023002"/>
    </source>
</evidence>
<dbReference type="GO" id="GO:0005506">
    <property type="term" value="F:iron ion binding"/>
    <property type="evidence" value="ECO:0007669"/>
    <property type="project" value="InterPro"/>
</dbReference>
<comment type="cofactor">
    <cofactor evidence="1">
        <name>FMN</name>
        <dbReference type="ChEBI" id="CHEBI:58210"/>
    </cofactor>
</comment>
<dbReference type="SMART" id="SM00890">
    <property type="entry name" value="EKR"/>
    <property type="match status" value="1"/>
</dbReference>
<evidence type="ECO:0000256" key="1">
    <source>
        <dbReference type="ARBA" id="ARBA00001917"/>
    </source>
</evidence>
<comment type="caution">
    <text evidence="16">The sequence shown here is derived from an EMBL/GenBank/DDBJ whole genome shotgun (WGS) entry which is preliminary data.</text>
</comment>
<dbReference type="InterPro" id="IPR002880">
    <property type="entry name" value="Pyrv_Fd/Flavodoxin_OxRdtase_N"/>
</dbReference>
<dbReference type="InterPro" id="IPR008254">
    <property type="entry name" value="Flavodoxin/NO_synth"/>
</dbReference>
<dbReference type="InterPro" id="IPR023173">
    <property type="entry name" value="NADPH_Cyt_P450_Rdtase_alpha"/>
</dbReference>
<dbReference type="SUPFAM" id="SSF63380">
    <property type="entry name" value="Riboflavin synthase domain-like"/>
    <property type="match status" value="1"/>
</dbReference>
<dbReference type="InterPro" id="IPR017938">
    <property type="entry name" value="Riboflavin_synthase-like_b-brl"/>
</dbReference>
<dbReference type="InterPro" id="IPR009014">
    <property type="entry name" value="Transketo_C/PFOR_II"/>
</dbReference>
<dbReference type="InterPro" id="IPR029061">
    <property type="entry name" value="THDP-binding"/>
</dbReference>
<dbReference type="InterPro" id="IPR029039">
    <property type="entry name" value="Flavoprotein-like_sf"/>
</dbReference>
<dbReference type="SUPFAM" id="SSF54862">
    <property type="entry name" value="4Fe-4S ferredoxins"/>
    <property type="match status" value="1"/>
</dbReference>